<accession>A0A0B4Q5F6</accession>
<organism evidence="11 12">
    <name type="scientific">Equid gammaherpesvirus 2</name>
    <name type="common">Equine herpesvirus 2</name>
    <dbReference type="NCBI Taxonomy" id="12657"/>
    <lineage>
        <taxon>Viruses</taxon>
        <taxon>Duplodnaviria</taxon>
        <taxon>Heunggongvirae</taxon>
        <taxon>Peploviricota</taxon>
        <taxon>Herviviricetes</taxon>
        <taxon>Herpesvirales</taxon>
        <taxon>Orthoherpesviridae</taxon>
        <taxon>Gammaherpesvirinae</taxon>
        <taxon>Percavirus</taxon>
        <taxon>Percavirus equidgamma2</taxon>
    </lineage>
</organism>
<evidence type="ECO:0000256" key="8">
    <source>
        <dbReference type="ARBA" id="ARBA00043948"/>
    </source>
</evidence>
<evidence type="ECO:0000256" key="6">
    <source>
        <dbReference type="ARBA" id="ARBA00022989"/>
    </source>
</evidence>
<sequence length="287" mass="31281">MNGSKRLVAQLCQVVRSFICQPGTAVDLWQCAAGPHVFAKGSTQPICIVKLVHGQIYNLEFVYKYWCHILQSEKFPYSPVFIISNNGLAITLKCFLCEPMDLHSQFGRCLSMDTDVYLPKNTSVVLSQDDFTKFKTNLVFSKDLNVFNSMVVCRTYLTDFRQALQFLVVKAKNPKRVTAILGTIAQTLGLTPDTRSGEGGKNSERGEDDMVRRPIRAHRAGDSGGSPGTLPAEPQAAPTPPGGGLGLSLGLGLVRRWTRCAFQRYFTVLAVGAVAAATFLAGAKLTG</sequence>
<proteinExistence type="inferred from homology"/>
<feature type="region of interest" description="Disordered" evidence="9">
    <location>
        <begin position="191"/>
        <end position="241"/>
    </location>
</feature>
<name>A0A0B4Q5F6_9GAMA</name>
<evidence type="ECO:0000256" key="5">
    <source>
        <dbReference type="ARBA" id="ARBA00022921"/>
    </source>
</evidence>
<evidence type="ECO:0000256" key="9">
    <source>
        <dbReference type="SAM" id="MobiDB-lite"/>
    </source>
</evidence>
<gene>
    <name evidence="11" type="primary">ORF67</name>
</gene>
<reference evidence="11 12" key="1">
    <citation type="journal article" date="2015" name="Genome Announc.">
        <title>Genome sequences of equid herpesviruses 2 and 5.</title>
        <authorList>
            <person name="Wilkie G.S."/>
            <person name="Kerr K."/>
            <person name="Stewart J.P."/>
            <person name="Studdert M.J."/>
            <person name="Davison A.J."/>
        </authorList>
    </citation>
    <scope>NUCLEOTIDE SEQUENCE [LARGE SCALE GENOMIC DNA]</scope>
    <source>
        <strain evidence="11">G9/92</strain>
    </source>
</reference>
<keyword evidence="4" id="KW-1043">Host membrane</keyword>
<evidence type="ECO:0000256" key="3">
    <source>
        <dbReference type="ARBA" id="ARBA00022692"/>
    </source>
</evidence>
<keyword evidence="3 10" id="KW-0812">Transmembrane</keyword>
<keyword evidence="2" id="KW-1048">Host nucleus</keyword>
<keyword evidence="6 10" id="KW-1133">Transmembrane helix</keyword>
<evidence type="ECO:0000256" key="7">
    <source>
        <dbReference type="ARBA" id="ARBA00023136"/>
    </source>
</evidence>
<evidence type="ECO:0000313" key="11">
    <source>
        <dbReference type="EMBL" id="AIU39512.1"/>
    </source>
</evidence>
<feature type="compositionally biased region" description="Basic and acidic residues" evidence="9">
    <location>
        <begin position="195"/>
        <end position="212"/>
    </location>
</feature>
<dbReference type="InterPro" id="IPR007626">
    <property type="entry name" value="Herpesvirus_viron_egress-type"/>
</dbReference>
<dbReference type="GO" id="GO:0044201">
    <property type="term" value="C:host cell nuclear inner membrane"/>
    <property type="evidence" value="ECO:0007669"/>
    <property type="project" value="UniProtKB-SubCell"/>
</dbReference>
<evidence type="ECO:0000313" key="12">
    <source>
        <dbReference type="Proteomes" id="UP000163076"/>
    </source>
</evidence>
<evidence type="ECO:0000256" key="2">
    <source>
        <dbReference type="ARBA" id="ARBA00022562"/>
    </source>
</evidence>
<evidence type="ECO:0000256" key="10">
    <source>
        <dbReference type="SAM" id="Phobius"/>
    </source>
</evidence>
<dbReference type="Pfam" id="PF04541">
    <property type="entry name" value="Herpes_U34"/>
    <property type="match status" value="1"/>
</dbReference>
<keyword evidence="7 10" id="KW-0472">Membrane</keyword>
<protein>
    <submittedName>
        <fullName evidence="11">Nuclear egress membrane protein</fullName>
    </submittedName>
</protein>
<evidence type="ECO:0000256" key="4">
    <source>
        <dbReference type="ARBA" id="ARBA00022870"/>
    </source>
</evidence>
<feature type="transmembrane region" description="Helical" evidence="10">
    <location>
        <begin position="265"/>
        <end position="283"/>
    </location>
</feature>
<evidence type="ECO:0000256" key="1">
    <source>
        <dbReference type="ARBA" id="ARBA00022553"/>
    </source>
</evidence>
<dbReference type="Proteomes" id="UP000163076">
    <property type="component" value="Segment"/>
</dbReference>
<keyword evidence="5" id="KW-0426">Late protein</keyword>
<comment type="subcellular location">
    <subcellularLocation>
        <location evidence="8">Host nucleus inner membrane</location>
        <topology evidence="8">Single-pass membrane protein</topology>
    </subcellularLocation>
</comment>
<dbReference type="HAMAP" id="MF_04024">
    <property type="entry name" value="HSV_NEC2"/>
    <property type="match status" value="1"/>
</dbReference>
<keyword evidence="1" id="KW-0597">Phosphoprotein</keyword>
<dbReference type="EMBL" id="KM924294">
    <property type="protein sequence ID" value="AIU39512.1"/>
    <property type="molecule type" value="Genomic_DNA"/>
</dbReference>